<gene>
    <name evidence="2" type="ORF">R3W88_011558</name>
</gene>
<name>A0AAV9LA47_9SOLN</name>
<accession>A0AAV9LA47</accession>
<organism evidence="2 3">
    <name type="scientific">Solanum pinnatisectum</name>
    <name type="common">tansyleaf nightshade</name>
    <dbReference type="NCBI Taxonomy" id="50273"/>
    <lineage>
        <taxon>Eukaryota</taxon>
        <taxon>Viridiplantae</taxon>
        <taxon>Streptophyta</taxon>
        <taxon>Embryophyta</taxon>
        <taxon>Tracheophyta</taxon>
        <taxon>Spermatophyta</taxon>
        <taxon>Magnoliopsida</taxon>
        <taxon>eudicotyledons</taxon>
        <taxon>Gunneridae</taxon>
        <taxon>Pentapetalae</taxon>
        <taxon>asterids</taxon>
        <taxon>lamiids</taxon>
        <taxon>Solanales</taxon>
        <taxon>Solanaceae</taxon>
        <taxon>Solanoideae</taxon>
        <taxon>Solaneae</taxon>
        <taxon>Solanum</taxon>
    </lineage>
</organism>
<feature type="region of interest" description="Disordered" evidence="1">
    <location>
        <begin position="133"/>
        <end position="191"/>
    </location>
</feature>
<evidence type="ECO:0000256" key="1">
    <source>
        <dbReference type="SAM" id="MobiDB-lite"/>
    </source>
</evidence>
<dbReference type="Proteomes" id="UP001311915">
    <property type="component" value="Unassembled WGS sequence"/>
</dbReference>
<evidence type="ECO:0000313" key="2">
    <source>
        <dbReference type="EMBL" id="KAK4721325.1"/>
    </source>
</evidence>
<dbReference type="PANTHER" id="PTHR33067:SF39">
    <property type="entry name" value="TRANSCRIPTION FACTOR INTERACTOR AND REGULATOR CCHC(ZN) FAMILY"/>
    <property type="match status" value="1"/>
</dbReference>
<sequence length="542" mass="60872">MWQSYSQPIWHLVLGNLHRGIFELKQGMIQILHSNGQFTGLPCEDPQIHLRNFLDITDTYILTGVSSGYVRLMLFLYSLLGAARRWLDSEPPNSITTWDYLANNGAHETEQCEANPNSVNYLGNVQRGGVQQNYGNTYNPSWGNHPNFSWGGNQNQNQAQGANQYRSQGAGQQYQNPNQGVNPSTPKGGMTNEELLQKLMTEIGTKLNARIDKHDENIRNNQMSQMSLEKQVAQVANSLNLLPQGRLPGDTEPNPKQLHAVSTRSELQLEELAPKKRDELFSKFLSLLKQVHINMPLVDILQGIPKYAKYVKDIVASKRGFMEYETVALTEECSSRIQNRLPKKLKDPEDVLVQVGSLIFLVDFVVLDFEPDFEVPFILGRSFLAMGRALINVAASQLTMRALEKVEVFDVYHTLKLPSIYEELSAITVVDQIVESQVVVPDDPLEKVLIGYEVEGDTEAQEIETCSNLALVDTRKPQAESLDRELGPPPKQSIEQPPKLEIKTLPAHLRYAYLGTNETLPVILSAELSELQVDATLRGRLV</sequence>
<dbReference type="AlphaFoldDB" id="A0AAV9LA47"/>
<dbReference type="Gene3D" id="2.40.70.10">
    <property type="entry name" value="Acid Proteases"/>
    <property type="match status" value="1"/>
</dbReference>
<feature type="region of interest" description="Disordered" evidence="1">
    <location>
        <begin position="478"/>
        <end position="499"/>
    </location>
</feature>
<comment type="caution">
    <text evidence="2">The sequence shown here is derived from an EMBL/GenBank/DDBJ whole genome shotgun (WGS) entry which is preliminary data.</text>
</comment>
<dbReference type="InterPro" id="IPR021109">
    <property type="entry name" value="Peptidase_aspartic_dom_sf"/>
</dbReference>
<feature type="compositionally biased region" description="Polar residues" evidence="1">
    <location>
        <begin position="133"/>
        <end position="147"/>
    </location>
</feature>
<feature type="compositionally biased region" description="Low complexity" evidence="1">
    <location>
        <begin position="151"/>
        <end position="164"/>
    </location>
</feature>
<proteinExistence type="predicted"/>
<feature type="compositionally biased region" description="Polar residues" evidence="1">
    <location>
        <begin position="165"/>
        <end position="185"/>
    </location>
</feature>
<reference evidence="2 3" key="1">
    <citation type="submission" date="2023-10" db="EMBL/GenBank/DDBJ databases">
        <title>Genome-Wide Identification Analysis in wild type Solanum Pinnatisectum Reveals Some Genes Defensing Phytophthora Infestans.</title>
        <authorList>
            <person name="Sun C."/>
        </authorList>
    </citation>
    <scope>NUCLEOTIDE SEQUENCE [LARGE SCALE GENOMIC DNA]</scope>
    <source>
        <strain evidence="2">LQN</strain>
        <tissue evidence="2">Leaf</tissue>
    </source>
</reference>
<evidence type="ECO:0000313" key="3">
    <source>
        <dbReference type="Proteomes" id="UP001311915"/>
    </source>
</evidence>
<dbReference type="EMBL" id="JAWPEI010000007">
    <property type="protein sequence ID" value="KAK4721325.1"/>
    <property type="molecule type" value="Genomic_DNA"/>
</dbReference>
<keyword evidence="3" id="KW-1185">Reference proteome</keyword>
<dbReference type="PANTHER" id="PTHR33067">
    <property type="entry name" value="RNA-DIRECTED DNA POLYMERASE-RELATED"/>
    <property type="match status" value="1"/>
</dbReference>
<protein>
    <submittedName>
        <fullName evidence="2">Uncharacterized protein</fullName>
    </submittedName>
</protein>